<dbReference type="AlphaFoldDB" id="D9TJ03"/>
<dbReference type="KEGG" id="cob:COB47_0672"/>
<dbReference type="EMBL" id="CP002164">
    <property type="protein sequence ID" value="ADL41985.1"/>
    <property type="molecule type" value="Genomic_DNA"/>
</dbReference>
<keyword evidence="2" id="KW-1185">Reference proteome</keyword>
<dbReference type="Proteomes" id="UP000000347">
    <property type="component" value="Chromosome"/>
</dbReference>
<name>D9TJ03_CALOO</name>
<evidence type="ECO:0000313" key="2">
    <source>
        <dbReference type="Proteomes" id="UP000000347"/>
    </source>
</evidence>
<dbReference type="HOGENOM" id="CLU_598105_0_0_9"/>
<gene>
    <name evidence="1" type="ordered locus">COB47_0672</name>
</gene>
<sequence>MVLSSKKFKLNFLIITLLSLISLNVFSEVLHFRDSTAFASTQNYKKSQKSKLVSIYVKYKNELLSQFELFNDNCKVYYSSNKSVKLSVAQNSKMNCYIVSNGLLIKKNLNFTSASSIPDKVCITPNSSLDKVVNIHIYDNSKPIAFAQVFIISKEILREIYIGKTDKNGYLPLLITKGEYYLKIGYGSNDWDVMEYAFAKIKVDNNKNVKLDVSKFGKVNFNMLYAFGGVGLNDKLYIGLNSMWLDDKIICPIGRQRSVKFDIGNHGKVWIFAGDPSYSGMYCLAYKPIKDLIITKQTETVDIDLKIDTQNIKILNTYRWNEEKSQWGRTTFSNVYEGDKLRLEIVIPTKSYYVLAMTGVNYYDKEYEKRYFSIACVSSIIPCKNLTAYIIDKNGQRYNISATMSNLFNNRQNTFTVFLEEIKGTLNSKLYIDFNFYPYDFDRLHQTLFIPINVCKH</sequence>
<accession>D9TJ03</accession>
<reference evidence="1 2" key="1">
    <citation type="journal article" date="2010" name="J. Bacteriol.">
        <title>Complete genome sequence of the cellulolytic thermophile Caldicellulosiruptor obsidiansis OB47T.</title>
        <authorList>
            <person name="Elkins J.G."/>
            <person name="Lochner A."/>
            <person name="Hamilton-Brehm S.D."/>
            <person name="Davenport K.W."/>
            <person name="Podar M."/>
            <person name="Brown S.D."/>
            <person name="Land M.L."/>
            <person name="Hauser L.J."/>
            <person name="Klingeman D.M."/>
            <person name="Raman B."/>
            <person name="Goodwin L.A."/>
            <person name="Tapia R."/>
            <person name="Meincke L.J."/>
            <person name="Detter J.C."/>
            <person name="Bruce D.C."/>
            <person name="Han C.S."/>
            <person name="Palumbo A.V."/>
            <person name="Cottingham R.W."/>
            <person name="Keller M."/>
            <person name="Graham D.E."/>
        </authorList>
    </citation>
    <scope>NUCLEOTIDE SEQUENCE [LARGE SCALE GENOMIC DNA]</scope>
    <source>
        <strain evidence="2">ATCC BAA-2073 / strain OB47</strain>
    </source>
</reference>
<organism evidence="1 2">
    <name type="scientific">Caldicellulosiruptor obsidiansis (strain ATCC BAA-2073 / JCM 16842 / OB47)</name>
    <dbReference type="NCBI Taxonomy" id="608506"/>
    <lineage>
        <taxon>Bacteria</taxon>
        <taxon>Bacillati</taxon>
        <taxon>Bacillota</taxon>
        <taxon>Bacillota incertae sedis</taxon>
        <taxon>Caldicellulosiruptorales</taxon>
        <taxon>Caldicellulosiruptoraceae</taxon>
        <taxon>Caldicellulosiruptor</taxon>
    </lineage>
</organism>
<evidence type="ECO:0000313" key="1">
    <source>
        <dbReference type="EMBL" id="ADL41985.1"/>
    </source>
</evidence>
<protein>
    <submittedName>
        <fullName evidence="1">Uncharacterized protein</fullName>
    </submittedName>
</protein>
<proteinExistence type="predicted"/>